<keyword evidence="4 10" id="KW-0808">Transferase</keyword>
<name>A0A9Q9CLM4_9FIRM</name>
<dbReference type="RefSeq" id="WP_212724878.1">
    <property type="nucleotide sequence ID" value="NZ_CP071250.1"/>
</dbReference>
<evidence type="ECO:0000259" key="9">
    <source>
        <dbReference type="PROSITE" id="PS00794"/>
    </source>
</evidence>
<evidence type="ECO:0000256" key="5">
    <source>
        <dbReference type="ARBA" id="ARBA00022741"/>
    </source>
</evidence>
<dbReference type="InterPro" id="IPR035907">
    <property type="entry name" value="Hppk_sf"/>
</dbReference>
<evidence type="ECO:0000256" key="1">
    <source>
        <dbReference type="ARBA" id="ARBA00000198"/>
    </source>
</evidence>
<dbReference type="Pfam" id="PF01288">
    <property type="entry name" value="HPPK"/>
    <property type="match status" value="1"/>
</dbReference>
<evidence type="ECO:0000313" key="11">
    <source>
        <dbReference type="Proteomes" id="UP001058072"/>
    </source>
</evidence>
<keyword evidence="6" id="KW-0418">Kinase</keyword>
<gene>
    <name evidence="10" type="primary">folK</name>
    <name evidence="10" type="ORF">J0J70_05895</name>
</gene>
<dbReference type="PANTHER" id="PTHR43071">
    <property type="entry name" value="2-AMINO-4-HYDROXY-6-HYDROXYMETHYLDIHYDROPTERIDINE PYROPHOSPHOKINASE"/>
    <property type="match status" value="1"/>
</dbReference>
<comment type="catalytic activity">
    <reaction evidence="1">
        <text>6-hydroxymethyl-7,8-dihydropterin + ATP = (7,8-dihydropterin-6-yl)methyl diphosphate + AMP + H(+)</text>
        <dbReference type="Rhea" id="RHEA:11412"/>
        <dbReference type="ChEBI" id="CHEBI:15378"/>
        <dbReference type="ChEBI" id="CHEBI:30616"/>
        <dbReference type="ChEBI" id="CHEBI:44841"/>
        <dbReference type="ChEBI" id="CHEBI:72950"/>
        <dbReference type="ChEBI" id="CHEBI:456215"/>
        <dbReference type="EC" id="2.7.6.3"/>
    </reaction>
</comment>
<dbReference type="NCBIfam" id="TIGR01498">
    <property type="entry name" value="folK"/>
    <property type="match status" value="1"/>
</dbReference>
<dbReference type="Proteomes" id="UP001058072">
    <property type="component" value="Chromosome"/>
</dbReference>
<sequence>MNKAYLGLGSNMGDKKRYLYDAIQILNHHEQIMITTLSSLYETVPWGYVDQDIFMNLVVEIETTLAPIELLDVCQQIENELGRVREFKWGPRVIDVDILIYNDEAIECERLIVPHPYMTERDFVMIPLAEICPQLVVKEKKVKDWAQNFNQEALKIISSK</sequence>
<dbReference type="AlphaFoldDB" id="A0A9Q9CLM4"/>
<dbReference type="GO" id="GO:0046656">
    <property type="term" value="P:folic acid biosynthetic process"/>
    <property type="evidence" value="ECO:0007669"/>
    <property type="project" value="UniProtKB-KW"/>
</dbReference>
<organism evidence="10 11">
    <name type="scientific">Turicibacter bilis</name>
    <dbReference type="NCBI Taxonomy" id="2735723"/>
    <lineage>
        <taxon>Bacteria</taxon>
        <taxon>Bacillati</taxon>
        <taxon>Bacillota</taxon>
        <taxon>Erysipelotrichia</taxon>
        <taxon>Erysipelotrichales</taxon>
        <taxon>Turicibacteraceae</taxon>
        <taxon>Turicibacter</taxon>
    </lineage>
</organism>
<dbReference type="EC" id="2.7.6.3" evidence="3"/>
<keyword evidence="8" id="KW-0289">Folate biosynthesis</keyword>
<evidence type="ECO:0000256" key="2">
    <source>
        <dbReference type="ARBA" id="ARBA00005051"/>
    </source>
</evidence>
<evidence type="ECO:0000256" key="7">
    <source>
        <dbReference type="ARBA" id="ARBA00022840"/>
    </source>
</evidence>
<dbReference type="InterPro" id="IPR000550">
    <property type="entry name" value="Hppk"/>
</dbReference>
<reference evidence="10" key="1">
    <citation type="submission" date="2021-03" db="EMBL/GenBank/DDBJ databases">
        <title>Comparative Genomics and Metabolomics in the genus Turicibacter.</title>
        <authorList>
            <person name="Maki J."/>
            <person name="Looft T."/>
        </authorList>
    </citation>
    <scope>NUCLEOTIDE SEQUENCE</scope>
    <source>
        <strain evidence="10">ISU324</strain>
    </source>
</reference>
<dbReference type="GO" id="GO:0005524">
    <property type="term" value="F:ATP binding"/>
    <property type="evidence" value="ECO:0007669"/>
    <property type="project" value="UniProtKB-KW"/>
</dbReference>
<dbReference type="PROSITE" id="PS00794">
    <property type="entry name" value="HPPK"/>
    <property type="match status" value="1"/>
</dbReference>
<protein>
    <recommendedName>
        <fullName evidence="3">2-amino-4-hydroxy-6-hydroxymethyldihydropteridine diphosphokinase</fullName>
        <ecNumber evidence="3">2.7.6.3</ecNumber>
    </recommendedName>
</protein>
<keyword evidence="5" id="KW-0547">Nucleotide-binding</keyword>
<evidence type="ECO:0000256" key="6">
    <source>
        <dbReference type="ARBA" id="ARBA00022777"/>
    </source>
</evidence>
<keyword evidence="7" id="KW-0067">ATP-binding</keyword>
<dbReference type="SUPFAM" id="SSF55083">
    <property type="entry name" value="6-hydroxymethyl-7,8-dihydropterin pyrophosphokinase, HPPK"/>
    <property type="match status" value="1"/>
</dbReference>
<dbReference type="Gene3D" id="3.30.70.560">
    <property type="entry name" value="7,8-Dihydro-6-hydroxymethylpterin-pyrophosphokinase HPPK"/>
    <property type="match status" value="1"/>
</dbReference>
<evidence type="ECO:0000313" key="10">
    <source>
        <dbReference type="EMBL" id="UUF09481.1"/>
    </source>
</evidence>
<feature type="domain" description="7,8-dihydro-6-hydroxymethylpterin-pyrophosphokinase" evidence="9">
    <location>
        <begin position="88"/>
        <end position="99"/>
    </location>
</feature>
<dbReference type="GO" id="GO:0016301">
    <property type="term" value="F:kinase activity"/>
    <property type="evidence" value="ECO:0007669"/>
    <property type="project" value="UniProtKB-KW"/>
</dbReference>
<evidence type="ECO:0000256" key="8">
    <source>
        <dbReference type="ARBA" id="ARBA00022909"/>
    </source>
</evidence>
<evidence type="ECO:0000256" key="3">
    <source>
        <dbReference type="ARBA" id="ARBA00013253"/>
    </source>
</evidence>
<dbReference type="EMBL" id="CP071250">
    <property type="protein sequence ID" value="UUF09481.1"/>
    <property type="molecule type" value="Genomic_DNA"/>
</dbReference>
<accession>A0A9Q9CLM4</accession>
<dbReference type="GO" id="GO:0003848">
    <property type="term" value="F:2-amino-4-hydroxy-6-hydroxymethyldihydropteridine diphosphokinase activity"/>
    <property type="evidence" value="ECO:0007669"/>
    <property type="project" value="UniProtKB-EC"/>
</dbReference>
<evidence type="ECO:0000256" key="4">
    <source>
        <dbReference type="ARBA" id="ARBA00022679"/>
    </source>
</evidence>
<dbReference type="CDD" id="cd00483">
    <property type="entry name" value="HPPK"/>
    <property type="match status" value="1"/>
</dbReference>
<comment type="pathway">
    <text evidence="2">Cofactor biosynthesis; tetrahydrofolate biosynthesis; 2-amino-4-hydroxy-6-hydroxymethyl-7,8-dihydropteridine diphosphate from 7,8-dihydroneopterin triphosphate: step 4/4.</text>
</comment>
<dbReference type="PANTHER" id="PTHR43071:SF1">
    <property type="entry name" value="2-AMINO-4-HYDROXY-6-HYDROXYMETHYLDIHYDROPTERIDINE PYROPHOSPHOKINASE"/>
    <property type="match status" value="1"/>
</dbReference>
<proteinExistence type="predicted"/>